<organism evidence="2 3">
    <name type="scientific">Onchocerca volvulus</name>
    <dbReference type="NCBI Taxonomy" id="6282"/>
    <lineage>
        <taxon>Eukaryota</taxon>
        <taxon>Metazoa</taxon>
        <taxon>Ecdysozoa</taxon>
        <taxon>Nematoda</taxon>
        <taxon>Chromadorea</taxon>
        <taxon>Rhabditida</taxon>
        <taxon>Spirurina</taxon>
        <taxon>Spiruromorpha</taxon>
        <taxon>Filarioidea</taxon>
        <taxon>Onchocercidae</taxon>
        <taxon>Onchocerca</taxon>
    </lineage>
</organism>
<keyword evidence="3" id="KW-1185">Reference proteome</keyword>
<evidence type="ECO:0000313" key="2">
    <source>
        <dbReference type="EnsemblMetazoa" id="OVOC10031.1"/>
    </source>
</evidence>
<evidence type="ECO:0000313" key="3">
    <source>
        <dbReference type="Proteomes" id="UP000024404"/>
    </source>
</evidence>
<proteinExistence type="predicted"/>
<reference evidence="2" key="2">
    <citation type="submission" date="2022-06" db="UniProtKB">
        <authorList>
            <consortium name="EnsemblMetazoa"/>
        </authorList>
    </citation>
    <scope>IDENTIFICATION</scope>
</reference>
<accession>A0A8R1XM10</accession>
<keyword evidence="1" id="KW-0812">Transmembrane</keyword>
<dbReference type="OMA" id="RQMSERC"/>
<dbReference type="EnsemblMetazoa" id="OVOC10031.1">
    <property type="protein sequence ID" value="OVOC10031.1"/>
    <property type="gene ID" value="WBGene00246840"/>
</dbReference>
<name>A0A8R1XM10_ONCVO</name>
<keyword evidence="1" id="KW-0472">Membrane</keyword>
<keyword evidence="1" id="KW-1133">Transmembrane helix</keyword>
<dbReference type="EMBL" id="CMVM020000312">
    <property type="status" value="NOT_ANNOTATED_CDS"/>
    <property type="molecule type" value="Genomic_DNA"/>
</dbReference>
<dbReference type="Proteomes" id="UP000024404">
    <property type="component" value="Unassembled WGS sequence"/>
</dbReference>
<feature type="transmembrane region" description="Helical" evidence="1">
    <location>
        <begin position="12"/>
        <end position="32"/>
    </location>
</feature>
<protein>
    <submittedName>
        <fullName evidence="2">Uncharacterized protein</fullName>
    </submittedName>
</protein>
<evidence type="ECO:0000256" key="1">
    <source>
        <dbReference type="SAM" id="Phobius"/>
    </source>
</evidence>
<sequence length="211" mass="24356">MSILNCSNSEDITIAIVFLIIACLIISGHVIHVPSPHVFKSRVKGQVACFSCVSFTNDFNPRQFYDTNFKFNTSTTALHQTLEKGGILIPKRVPTCVETYFEHYPKYHQMDVVFCPNTAVEPGSCVTLKGTYNGNQYIYRNCWSKMWIEKRSYAQHMSERCYDDELVQNFVATNNNKICFCEDDLCNSSNHDRLSNDLCFIILFVIFLYLY</sequence>
<reference evidence="3" key="1">
    <citation type="submission" date="2013-10" db="EMBL/GenBank/DDBJ databases">
        <title>Genome sequencing of Onchocerca volvulus.</title>
        <authorList>
            <person name="Cotton J."/>
            <person name="Tsai J."/>
            <person name="Stanley E."/>
            <person name="Tracey A."/>
            <person name="Holroyd N."/>
            <person name="Lustigman S."/>
            <person name="Berriman M."/>
        </authorList>
    </citation>
    <scope>NUCLEOTIDE SEQUENCE</scope>
</reference>
<dbReference type="AlphaFoldDB" id="A0A8R1XM10"/>